<protein>
    <recommendedName>
        <fullName evidence="2">Dynein regulatory complex protein 1 C-terminal domain-containing protein</fullName>
    </recommendedName>
</protein>
<gene>
    <name evidence="3" type="ORF">PGSY75_1403400</name>
</gene>
<name>A0A151L9K4_9APIC</name>
<dbReference type="Pfam" id="PF14775">
    <property type="entry name" value="NYD-SP28_assoc"/>
    <property type="match status" value="1"/>
</dbReference>
<dbReference type="PANTHER" id="PTHR21625">
    <property type="entry name" value="NYD-SP28 PROTEIN"/>
    <property type="match status" value="1"/>
</dbReference>
<dbReference type="InterPro" id="IPR029440">
    <property type="entry name" value="DRC1_C"/>
</dbReference>
<reference evidence="3 4" key="1">
    <citation type="journal article" date="2016" name="Nat. Commun.">
        <title>Genomes of cryptic chimpanzee Plasmodium species reveal key evolutionary events leading to human malaria.</title>
        <authorList>
            <person name="Sundararaman S.A."/>
            <person name="Plenderleith L.J."/>
            <person name="Liu W."/>
            <person name="Loy D.E."/>
            <person name="Learn G.H."/>
            <person name="Li Y."/>
            <person name="Shaw K.S."/>
            <person name="Ayouba A."/>
            <person name="Peeters M."/>
            <person name="Speede S."/>
            <person name="Shaw G.M."/>
            <person name="Bushman F.D."/>
            <person name="Brisson D."/>
            <person name="Rayner J.C."/>
            <person name="Sharp P.M."/>
            <person name="Hahn B.H."/>
        </authorList>
    </citation>
    <scope>NUCLEOTIDE SEQUENCE [LARGE SCALE GENOMIC DNA]</scope>
    <source>
        <strain evidence="3 4">SY75</strain>
    </source>
</reference>
<dbReference type="PANTHER" id="PTHR21625:SF1">
    <property type="entry name" value="DYNEIN REGULATORY COMPLEX PROTEIN 1"/>
    <property type="match status" value="1"/>
</dbReference>
<feature type="coiled-coil region" evidence="1">
    <location>
        <begin position="21"/>
        <end position="48"/>
    </location>
</feature>
<dbReference type="GO" id="GO:0005858">
    <property type="term" value="C:axonemal dynein complex"/>
    <property type="evidence" value="ECO:0007669"/>
    <property type="project" value="InterPro"/>
</dbReference>
<organism evidence="3 4">
    <name type="scientific">Plasmodium gaboni</name>
    <dbReference type="NCBI Taxonomy" id="647221"/>
    <lineage>
        <taxon>Eukaryota</taxon>
        <taxon>Sar</taxon>
        <taxon>Alveolata</taxon>
        <taxon>Apicomplexa</taxon>
        <taxon>Aconoidasida</taxon>
        <taxon>Haemosporida</taxon>
        <taxon>Plasmodiidae</taxon>
        <taxon>Plasmodium</taxon>
        <taxon>Plasmodium (Laverania)</taxon>
    </lineage>
</organism>
<keyword evidence="1" id="KW-0175">Coiled coil</keyword>
<feature type="coiled-coil region" evidence="1">
    <location>
        <begin position="263"/>
        <end position="301"/>
    </location>
</feature>
<comment type="caution">
    <text evidence="3">The sequence shown here is derived from an EMBL/GenBank/DDBJ whole genome shotgun (WGS) entry which is preliminary data.</text>
</comment>
<dbReference type="Proteomes" id="UP000076004">
    <property type="component" value="Chromosome 14"/>
</dbReference>
<dbReference type="GeneID" id="29778334"/>
<dbReference type="GO" id="GO:0003352">
    <property type="term" value="P:regulation of cilium movement"/>
    <property type="evidence" value="ECO:0007669"/>
    <property type="project" value="TreeGrafter"/>
</dbReference>
<dbReference type="GO" id="GO:0060285">
    <property type="term" value="P:cilium-dependent cell motility"/>
    <property type="evidence" value="ECO:0007669"/>
    <property type="project" value="TreeGrafter"/>
</dbReference>
<dbReference type="AlphaFoldDB" id="A0A151L9K4"/>
<accession>A0A151L9K4</accession>
<evidence type="ECO:0000259" key="2">
    <source>
        <dbReference type="Pfam" id="PF14775"/>
    </source>
</evidence>
<evidence type="ECO:0000313" key="4">
    <source>
        <dbReference type="Proteomes" id="UP000076004"/>
    </source>
</evidence>
<feature type="domain" description="Dynein regulatory complex protein 1 C-terminal" evidence="2">
    <location>
        <begin position="584"/>
        <end position="643"/>
    </location>
</feature>
<dbReference type="GO" id="GO:0070286">
    <property type="term" value="P:axonemal dynein complex assembly"/>
    <property type="evidence" value="ECO:0007669"/>
    <property type="project" value="InterPro"/>
</dbReference>
<evidence type="ECO:0000256" key="1">
    <source>
        <dbReference type="SAM" id="Coils"/>
    </source>
</evidence>
<dbReference type="VEuPathDB" id="PlasmoDB:PGABG01_1401700"/>
<dbReference type="EMBL" id="LVLB01000015">
    <property type="protein sequence ID" value="KYN95644.1"/>
    <property type="molecule type" value="Genomic_DNA"/>
</dbReference>
<proteinExistence type="predicted"/>
<dbReference type="InterPro" id="IPR039750">
    <property type="entry name" value="DRC1/DRC2"/>
</dbReference>
<dbReference type="RefSeq" id="XP_018639110.1">
    <property type="nucleotide sequence ID" value="XM_018787738.1"/>
</dbReference>
<dbReference type="KEGG" id="pgab:PGSY75_1403400"/>
<sequence length="647" mass="78907">MDILLCTSKEGRIEKRRNKILNKLKEDNNDTEKKLIEIKNNNDEKDKEKEDNQYKLVYNFEYTNNDYNENYANIKNDIISKLSERKKDYLQELSSKRNNEEKHLLQNIKKYSTDTLNKNNILSVDHYIDNKNDFTQDMYVSSFQYNMMDVNNLALKEKETYKKKVDKYFSILKYKDEQIKKVCEINAKNVTTFISFMRNQMEGYKIYLEDILNKTRDDLYQKRKILLNNNKEILDDFLRMRNLNSNTFVEDLESEKILNEKIKKEYETKHLDLKLKNELLENNLNNNIRHLENINDILMDKEKKLYNRKLLQQKNSYNLKLINFYKLEINKLRESLLSVKTYYYNYKIKSKKNINELINQYERIKYQFIELQKRQKSYEKNYQKKYSKAWDLQRKEAMIYIEKLISANKIIHQQIFLKDFQETNYKYLLQENIHLVTSHKDDDNTVLEMNVKKVTPQQIENVKKLLLQECLFLIEDVNIKDEEEQIRKILNYIGVHTKEDLELLTQLFYIDADEENYLINKFNKAEDDNNMPYNSEYTLDIILKYYQEKEKENTCRISNDKQKYKNRLNISLKIIMDRKKQEKDYWYKLSNITPDDMITLWKTFSIYVEKYYHILKERASIIQNIFQEETLMKQNINKINRMKKELS</sequence>
<evidence type="ECO:0000313" key="3">
    <source>
        <dbReference type="EMBL" id="KYN95644.1"/>
    </source>
</evidence>
<dbReference type="VEuPathDB" id="PlasmoDB:PGSY75_1403400"/>